<name>A0ABX7S5J5_9BACT</name>
<proteinExistence type="inferred from homology"/>
<evidence type="ECO:0000259" key="6">
    <source>
        <dbReference type="Pfam" id="PF01048"/>
    </source>
</evidence>
<evidence type="ECO:0000256" key="5">
    <source>
        <dbReference type="PIRNR" id="PIRNR000477"/>
    </source>
</evidence>
<accession>A0ABX7S5J5</accession>
<dbReference type="NCBIfam" id="TIGR01697">
    <property type="entry name" value="PNPH-PUNA-XAPA"/>
    <property type="match status" value="1"/>
</dbReference>
<dbReference type="CDD" id="cd09009">
    <property type="entry name" value="PNP-EcPNPII_like"/>
    <property type="match status" value="1"/>
</dbReference>
<dbReference type="Gene3D" id="3.40.50.1580">
    <property type="entry name" value="Nucleoside phosphorylase domain"/>
    <property type="match status" value="1"/>
</dbReference>
<comment type="function">
    <text evidence="5">The purine nucleoside phosphorylases catalyze the phosphorolytic breakdown of the N-glycosidic bond in the beta-(deoxy)ribonucleoside molecules, with the formation of the corresponding free purine bases and pentose-1-phosphate.</text>
</comment>
<dbReference type="GO" id="GO:0004731">
    <property type="term" value="F:purine-nucleoside phosphorylase activity"/>
    <property type="evidence" value="ECO:0007669"/>
    <property type="project" value="UniProtKB-EC"/>
</dbReference>
<keyword evidence="4 5" id="KW-0808">Transferase</keyword>
<protein>
    <recommendedName>
        <fullName evidence="5">Purine nucleoside phosphorylase</fullName>
        <ecNumber evidence="5">2.4.2.1</ecNumber>
    </recommendedName>
    <alternativeName>
        <fullName evidence="5">Inosine-guanosine phosphorylase</fullName>
    </alternativeName>
</protein>
<dbReference type="RefSeq" id="WP_207566540.1">
    <property type="nucleotide sequence ID" value="NZ_CP071446.1"/>
</dbReference>
<evidence type="ECO:0000256" key="1">
    <source>
        <dbReference type="ARBA" id="ARBA00005058"/>
    </source>
</evidence>
<dbReference type="NCBIfam" id="NF006054">
    <property type="entry name" value="PRK08202.1"/>
    <property type="match status" value="1"/>
</dbReference>
<dbReference type="EC" id="2.4.2.1" evidence="5"/>
<dbReference type="InterPro" id="IPR035994">
    <property type="entry name" value="Nucleoside_phosphorylase_sf"/>
</dbReference>
<evidence type="ECO:0000256" key="4">
    <source>
        <dbReference type="ARBA" id="ARBA00022679"/>
    </source>
</evidence>
<evidence type="ECO:0000256" key="3">
    <source>
        <dbReference type="ARBA" id="ARBA00022676"/>
    </source>
</evidence>
<keyword evidence="8" id="KW-1185">Reference proteome</keyword>
<dbReference type="Proteomes" id="UP000671862">
    <property type="component" value="Chromosome"/>
</dbReference>
<dbReference type="EMBL" id="CP071446">
    <property type="protein sequence ID" value="QTA37819.1"/>
    <property type="molecule type" value="Genomic_DNA"/>
</dbReference>
<dbReference type="NCBIfam" id="TIGR01700">
    <property type="entry name" value="PNPH"/>
    <property type="match status" value="1"/>
</dbReference>
<organism evidence="7 8">
    <name type="scientific">Thermosipho ferrireducens</name>
    <dbReference type="NCBI Taxonomy" id="2571116"/>
    <lineage>
        <taxon>Bacteria</taxon>
        <taxon>Thermotogati</taxon>
        <taxon>Thermotogota</taxon>
        <taxon>Thermotogae</taxon>
        <taxon>Thermotogales</taxon>
        <taxon>Fervidobacteriaceae</taxon>
        <taxon>Thermosipho</taxon>
    </lineage>
</organism>
<comment type="similarity">
    <text evidence="2 5">Belongs to the PNP/MTAP phosphorylase family.</text>
</comment>
<dbReference type="PIRSF" id="PIRSF000477">
    <property type="entry name" value="PurNPase"/>
    <property type="match status" value="1"/>
</dbReference>
<comment type="pathway">
    <text evidence="1 5">Purine metabolism; purine nucleoside salvage.</text>
</comment>
<dbReference type="InterPro" id="IPR011270">
    <property type="entry name" value="Pur_Nuc_Pase_Ino/Guo-sp"/>
</dbReference>
<evidence type="ECO:0000256" key="2">
    <source>
        <dbReference type="ARBA" id="ARBA00006751"/>
    </source>
</evidence>
<sequence length="266" mass="29394">MKESIERAKKYITEKVEITPEIGLILGSGLGFVADDIENAVLLEYTEIPDFPHSTAPGHEGKLVFGKLKGKNVVALKGRFHLYEGWNPETIKFVIYVLKSLGVKKLLITNAAGAINKSYNPGEIIIVKDLINFQFKNPLKGQNLEEYGPRFPDMSSAVDLEWASKLKEKVRKLREGVYIAVLGPSYETPAEIKAFRKLGADLVGMSTVPEVIVANHCGIKCLVLSCVTNMAAGVLETPLSHQEVMEVAKKVKEEFSKIVFHALEVL</sequence>
<evidence type="ECO:0000313" key="8">
    <source>
        <dbReference type="Proteomes" id="UP000671862"/>
    </source>
</evidence>
<reference evidence="7 8" key="1">
    <citation type="submission" date="2021-03" db="EMBL/GenBank/DDBJ databases">
        <title>Thermosipho ferrireducens sp.nov., an anaerobic thermophilic iron-reducing bacterium isolated from a deep-sea hydrothermal sulfide deposits.</title>
        <authorList>
            <person name="Zeng X."/>
            <person name="Chen Y."/>
            <person name="Shao Z."/>
        </authorList>
    </citation>
    <scope>NUCLEOTIDE SEQUENCE [LARGE SCALE GENOMIC DNA]</scope>
    <source>
        <strain evidence="7 8">JL129W03</strain>
    </source>
</reference>
<feature type="domain" description="Nucleoside phosphorylase" evidence="6">
    <location>
        <begin position="22"/>
        <end position="263"/>
    </location>
</feature>
<dbReference type="PANTHER" id="PTHR11904">
    <property type="entry name" value="METHYLTHIOADENOSINE/PURINE NUCLEOSIDE PHOSPHORYLASE"/>
    <property type="match status" value="1"/>
</dbReference>
<dbReference type="SUPFAM" id="SSF53167">
    <property type="entry name" value="Purine and uridine phosphorylases"/>
    <property type="match status" value="1"/>
</dbReference>
<keyword evidence="3 5" id="KW-0328">Glycosyltransferase</keyword>
<gene>
    <name evidence="7" type="ORF">JYK00_08855</name>
</gene>
<dbReference type="InterPro" id="IPR000845">
    <property type="entry name" value="Nucleoside_phosphorylase_d"/>
</dbReference>
<dbReference type="InterPro" id="IPR011268">
    <property type="entry name" value="Purine_phosphorylase"/>
</dbReference>
<dbReference type="Pfam" id="PF01048">
    <property type="entry name" value="PNP_UDP_1"/>
    <property type="match status" value="1"/>
</dbReference>
<dbReference type="PANTHER" id="PTHR11904:SF9">
    <property type="entry name" value="PURINE NUCLEOSIDE PHOSPHORYLASE-RELATED"/>
    <property type="match status" value="1"/>
</dbReference>
<evidence type="ECO:0000313" key="7">
    <source>
        <dbReference type="EMBL" id="QTA37819.1"/>
    </source>
</evidence>